<dbReference type="InterPro" id="IPR036179">
    <property type="entry name" value="Ig-like_dom_sf"/>
</dbReference>
<keyword evidence="3" id="KW-0732">Signal</keyword>
<evidence type="ECO:0000259" key="4">
    <source>
        <dbReference type="PROSITE" id="PS50835"/>
    </source>
</evidence>
<evidence type="ECO:0000313" key="5">
    <source>
        <dbReference type="EMBL" id="CAK6977112.1"/>
    </source>
</evidence>
<dbReference type="AlphaFoldDB" id="A0AAV1PYM4"/>
<dbReference type="InterPro" id="IPR007110">
    <property type="entry name" value="Ig-like_dom"/>
</dbReference>
<keyword evidence="6" id="KW-1185">Reference proteome</keyword>
<dbReference type="SMART" id="SM00409">
    <property type="entry name" value="IG"/>
    <property type="match status" value="1"/>
</dbReference>
<dbReference type="InterPro" id="IPR013783">
    <property type="entry name" value="Ig-like_fold"/>
</dbReference>
<evidence type="ECO:0000256" key="2">
    <source>
        <dbReference type="SAM" id="Phobius"/>
    </source>
</evidence>
<organism evidence="5 6">
    <name type="scientific">Scomber scombrus</name>
    <name type="common">Atlantic mackerel</name>
    <name type="synonym">Scomber vernalis</name>
    <dbReference type="NCBI Taxonomy" id="13677"/>
    <lineage>
        <taxon>Eukaryota</taxon>
        <taxon>Metazoa</taxon>
        <taxon>Chordata</taxon>
        <taxon>Craniata</taxon>
        <taxon>Vertebrata</taxon>
        <taxon>Euteleostomi</taxon>
        <taxon>Actinopterygii</taxon>
        <taxon>Neopterygii</taxon>
        <taxon>Teleostei</taxon>
        <taxon>Neoteleostei</taxon>
        <taxon>Acanthomorphata</taxon>
        <taxon>Pelagiaria</taxon>
        <taxon>Scombriformes</taxon>
        <taxon>Scombridae</taxon>
        <taxon>Scomber</taxon>
    </lineage>
</organism>
<sequence>MATVTFFLLCSFIVLFAQGKVTLKDDRTWRRVKLSDPVVLDCCYEDTDKPSKVYLTWINLVKAANNTYAEELVKRSHVIHGERNASMEFCGTLTFISVQLNDTGLYQCYLNGSSVHYTHGTYLQVYKPMEKTINLSERTKNRILTAEGILLLLCVLVPSATLLQKSKKLYQLEKKKVKKEEENIYQGLNLDDCCNTTYDQIERSQAQGPYQDVGNIMEEAEIQLEKP</sequence>
<keyword evidence="5" id="KW-0675">Receptor</keyword>
<feature type="chain" id="PRO_5043471946" evidence="3">
    <location>
        <begin position="20"/>
        <end position="227"/>
    </location>
</feature>
<dbReference type="GO" id="GO:0009897">
    <property type="term" value="C:external side of plasma membrane"/>
    <property type="evidence" value="ECO:0007669"/>
    <property type="project" value="TreeGrafter"/>
</dbReference>
<dbReference type="SUPFAM" id="SSF48726">
    <property type="entry name" value="Immunoglobulin"/>
    <property type="match status" value="1"/>
</dbReference>
<dbReference type="Gene3D" id="2.60.40.10">
    <property type="entry name" value="Immunoglobulins"/>
    <property type="match status" value="1"/>
</dbReference>
<feature type="signal peptide" evidence="3">
    <location>
        <begin position="1"/>
        <end position="19"/>
    </location>
</feature>
<dbReference type="PROSITE" id="PS50835">
    <property type="entry name" value="IG_LIKE"/>
    <property type="match status" value="1"/>
</dbReference>
<protein>
    <submittedName>
        <fullName evidence="5">B-cell antigen receptor complex-associated protein alpha chain</fullName>
    </submittedName>
</protein>
<dbReference type="Proteomes" id="UP001314229">
    <property type="component" value="Unassembled WGS sequence"/>
</dbReference>
<gene>
    <name evidence="5" type="ORF">FSCOSCO3_A025293</name>
</gene>
<evidence type="ECO:0000256" key="3">
    <source>
        <dbReference type="SAM" id="SignalP"/>
    </source>
</evidence>
<feature type="domain" description="Ig-like" evidence="4">
    <location>
        <begin position="35"/>
        <end position="118"/>
    </location>
</feature>
<dbReference type="GO" id="GO:0019815">
    <property type="term" value="C:B cell receptor complex"/>
    <property type="evidence" value="ECO:0007669"/>
    <property type="project" value="TreeGrafter"/>
</dbReference>
<name>A0AAV1PYM4_SCOSC</name>
<keyword evidence="2" id="KW-0472">Membrane</keyword>
<dbReference type="PANTHER" id="PTHR14334">
    <property type="entry name" value="B-CELL ANTIGEN RECEPTOR COMPLEX-ASSOCIATED PROTEIN"/>
    <property type="match status" value="1"/>
</dbReference>
<dbReference type="InterPro" id="IPR003599">
    <property type="entry name" value="Ig_sub"/>
</dbReference>
<keyword evidence="2" id="KW-1133">Transmembrane helix</keyword>
<feature type="transmembrane region" description="Helical" evidence="2">
    <location>
        <begin position="143"/>
        <end position="163"/>
    </location>
</feature>
<accession>A0AAV1PYM4</accession>
<dbReference type="EMBL" id="CAWUFR010000389">
    <property type="protein sequence ID" value="CAK6977112.1"/>
    <property type="molecule type" value="Genomic_DNA"/>
</dbReference>
<comment type="caution">
    <text evidence="5">The sequence shown here is derived from an EMBL/GenBank/DDBJ whole genome shotgun (WGS) entry which is preliminary data.</text>
</comment>
<evidence type="ECO:0000256" key="1">
    <source>
        <dbReference type="ARBA" id="ARBA00023319"/>
    </source>
</evidence>
<dbReference type="PANTHER" id="PTHR14334:SF1">
    <property type="entry name" value="B-CELL ANTIGEN RECEPTOR COMPLEX-ASSOCIATED PROTEIN ALPHA CHAIN"/>
    <property type="match status" value="1"/>
</dbReference>
<keyword evidence="2" id="KW-0812">Transmembrane</keyword>
<proteinExistence type="predicted"/>
<evidence type="ECO:0000313" key="6">
    <source>
        <dbReference type="Proteomes" id="UP001314229"/>
    </source>
</evidence>
<reference evidence="5 6" key="1">
    <citation type="submission" date="2024-01" db="EMBL/GenBank/DDBJ databases">
        <authorList>
            <person name="Alioto T."/>
            <person name="Alioto T."/>
            <person name="Gomez Garrido J."/>
        </authorList>
    </citation>
    <scope>NUCLEOTIDE SEQUENCE [LARGE SCALE GENOMIC DNA]</scope>
</reference>
<dbReference type="GO" id="GO:0030183">
    <property type="term" value="P:B cell differentiation"/>
    <property type="evidence" value="ECO:0007669"/>
    <property type="project" value="TreeGrafter"/>
</dbReference>
<dbReference type="GO" id="GO:0050853">
    <property type="term" value="P:B cell receptor signaling pathway"/>
    <property type="evidence" value="ECO:0007669"/>
    <property type="project" value="TreeGrafter"/>
</dbReference>
<keyword evidence="1" id="KW-0393">Immunoglobulin domain</keyword>